<comment type="catalytic activity">
    <reaction evidence="9">
        <text>propanoyl-CoA + acetyl-CoA = 2-methyl-3-oxobutanoyl-CoA + CoA</text>
        <dbReference type="Rhea" id="RHEA:30719"/>
        <dbReference type="ChEBI" id="CHEBI:57287"/>
        <dbReference type="ChEBI" id="CHEBI:57288"/>
        <dbReference type="ChEBI" id="CHEBI:57335"/>
        <dbReference type="ChEBI" id="CHEBI:57392"/>
    </reaction>
    <physiologicalReaction direction="left-to-right" evidence="9">
        <dbReference type="Rhea" id="RHEA:30720"/>
    </physiologicalReaction>
    <physiologicalReaction direction="right-to-left" evidence="9">
        <dbReference type="Rhea" id="RHEA:30721"/>
    </physiologicalReaction>
</comment>
<protein>
    <recommendedName>
        <fullName evidence="7">Acetyl-CoA acetyltransferase, mitochondrial</fullName>
    </recommendedName>
    <alternativeName>
        <fullName evidence="6">Acetoacetyl-CoA thiolase</fullName>
    </alternativeName>
</protein>
<evidence type="ECO:0000256" key="3">
    <source>
        <dbReference type="ARBA" id="ARBA00022723"/>
    </source>
</evidence>
<evidence type="ECO:0000256" key="2">
    <source>
        <dbReference type="ARBA" id="ARBA00022679"/>
    </source>
</evidence>
<keyword evidence="3" id="KW-0479">Metal-binding</keyword>
<dbReference type="GO" id="GO:0005739">
    <property type="term" value="C:mitochondrion"/>
    <property type="evidence" value="ECO:0007669"/>
    <property type="project" value="TreeGrafter"/>
</dbReference>
<comment type="similarity">
    <text evidence="1 10">Belongs to the thiolase-like superfamily. Thiolase family.</text>
</comment>
<proteinExistence type="inferred from homology"/>
<dbReference type="InterPro" id="IPR020613">
    <property type="entry name" value="Thiolase_CS"/>
</dbReference>
<dbReference type="GO" id="GO:0046872">
    <property type="term" value="F:metal ion binding"/>
    <property type="evidence" value="ECO:0007669"/>
    <property type="project" value="UniProtKB-KW"/>
</dbReference>
<evidence type="ECO:0000313" key="14">
    <source>
        <dbReference type="Proteomes" id="UP000694416"/>
    </source>
</evidence>
<evidence type="ECO:0000256" key="10">
    <source>
        <dbReference type="RuleBase" id="RU003557"/>
    </source>
</evidence>
<name>A0A8C9GTY3_9PRIM</name>
<sequence>MLISNTKKVFIVGYARTPIGALCGSLSQIPAHKLAATAILKAIERSQVEKECIDCVILGQSFSSGCGPLPLQKVLVSTGININAKTYSLNNLCCSGIDSVTLGTDLIRSGDKDVCIVGGIESMSQSSFFLKKLRTENYSIGNNILNDSIISDGYNYISNNKELIKNNNLDLFCKKYKIPRVDLDSYVIQSFKRTADAYNKNLIQQEIFPLIINKKKQTKKQSNLDSNKIIIEKDELFEKINIDNICNLSSDSIITNYNISPFGDGACIIILMSENKMNELNVNPIAEIIAHENASVYPEDAPLSTSYAIMKVLKKINKSSVDYYEINETTALDVVFNVNNLSLDITNVNLNGGSLAIGHPTAVSGARIITSLISVLKNYDMNFGCAAINSYLGSSTSIVVENV</sequence>
<evidence type="ECO:0000256" key="6">
    <source>
        <dbReference type="ARBA" id="ARBA00030755"/>
    </source>
</evidence>
<dbReference type="PIRSF" id="PIRSF000429">
    <property type="entry name" value="Ac-CoA_Ac_transf"/>
    <property type="match status" value="1"/>
</dbReference>
<dbReference type="PANTHER" id="PTHR18919">
    <property type="entry name" value="ACETYL-COA C-ACYLTRANSFERASE"/>
    <property type="match status" value="1"/>
</dbReference>
<dbReference type="Ensembl" id="ENSPTET00000015970.1">
    <property type="protein sequence ID" value="ENSPTEP00000010536.1"/>
    <property type="gene ID" value="ENSPTEG00000011935.1"/>
</dbReference>
<evidence type="ECO:0000256" key="8">
    <source>
        <dbReference type="ARBA" id="ARBA00045244"/>
    </source>
</evidence>
<evidence type="ECO:0000259" key="11">
    <source>
        <dbReference type="Pfam" id="PF00108"/>
    </source>
</evidence>
<dbReference type="SUPFAM" id="SSF53901">
    <property type="entry name" value="Thiolase-like"/>
    <property type="match status" value="2"/>
</dbReference>
<evidence type="ECO:0000259" key="12">
    <source>
        <dbReference type="Pfam" id="PF02803"/>
    </source>
</evidence>
<dbReference type="CDD" id="cd00751">
    <property type="entry name" value="thiolase"/>
    <property type="match status" value="1"/>
</dbReference>
<reference evidence="13" key="2">
    <citation type="submission" date="2025-09" db="UniProtKB">
        <authorList>
            <consortium name="Ensembl"/>
        </authorList>
    </citation>
    <scope>IDENTIFICATION</scope>
</reference>
<dbReference type="NCBIfam" id="TIGR01930">
    <property type="entry name" value="AcCoA-C-Actrans"/>
    <property type="match status" value="1"/>
</dbReference>
<dbReference type="Pfam" id="PF00108">
    <property type="entry name" value="Thiolase_N"/>
    <property type="match status" value="1"/>
</dbReference>
<comment type="function">
    <text evidence="8">This is one of the enzymes that catalyzes the last step of the mitochondrial beta-oxidation pathway, an aerobic process breaking down fatty acids into acetyl-CoA. Using free coenzyme A/CoA, catalyzes the thiolytic cleavage of medium- to long-chain 3-oxoacyl-CoAs into acetyl-CoA and a fatty acyl-CoA shortened by two carbon atoms. The activity of the enzyme is reversible and it can also catalyze the condensation of two acetyl-CoA molecules into acetoacetyl-CoA. Thereby, it plays a major role in ketone body metabolism.</text>
</comment>
<reference evidence="13" key="1">
    <citation type="submission" date="2025-08" db="UniProtKB">
        <authorList>
            <consortium name="Ensembl"/>
        </authorList>
    </citation>
    <scope>IDENTIFICATION</scope>
</reference>
<dbReference type="InterPro" id="IPR020616">
    <property type="entry name" value="Thiolase_N"/>
</dbReference>
<evidence type="ECO:0000256" key="1">
    <source>
        <dbReference type="ARBA" id="ARBA00010982"/>
    </source>
</evidence>
<dbReference type="InterPro" id="IPR016039">
    <property type="entry name" value="Thiolase-like"/>
</dbReference>
<organism evidence="13 14">
    <name type="scientific">Piliocolobus tephrosceles</name>
    <name type="common">Ugandan red Colobus</name>
    <dbReference type="NCBI Taxonomy" id="591936"/>
    <lineage>
        <taxon>Eukaryota</taxon>
        <taxon>Metazoa</taxon>
        <taxon>Chordata</taxon>
        <taxon>Craniata</taxon>
        <taxon>Vertebrata</taxon>
        <taxon>Euteleostomi</taxon>
        <taxon>Mammalia</taxon>
        <taxon>Eutheria</taxon>
        <taxon>Euarchontoglires</taxon>
        <taxon>Primates</taxon>
        <taxon>Haplorrhini</taxon>
        <taxon>Catarrhini</taxon>
        <taxon>Cercopithecidae</taxon>
        <taxon>Colobinae</taxon>
        <taxon>Piliocolobus</taxon>
    </lineage>
</organism>
<dbReference type="Pfam" id="PF02803">
    <property type="entry name" value="Thiolase_C"/>
    <property type="match status" value="1"/>
</dbReference>
<accession>A0A8C9GTY3</accession>
<dbReference type="Proteomes" id="UP000694416">
    <property type="component" value="Unplaced"/>
</dbReference>
<dbReference type="PANTHER" id="PTHR18919:SF156">
    <property type="entry name" value="ACETYL-COA ACETYLTRANSFERASE, MITOCHONDRIAL"/>
    <property type="match status" value="1"/>
</dbReference>
<evidence type="ECO:0000256" key="4">
    <source>
        <dbReference type="ARBA" id="ARBA00022958"/>
    </source>
</evidence>
<feature type="domain" description="Thiolase C-terminal" evidence="12">
    <location>
        <begin position="283"/>
        <end position="401"/>
    </location>
</feature>
<dbReference type="AlphaFoldDB" id="A0A8C9GTY3"/>
<keyword evidence="14" id="KW-1185">Reference proteome</keyword>
<dbReference type="InterPro" id="IPR002155">
    <property type="entry name" value="Thiolase"/>
</dbReference>
<evidence type="ECO:0000256" key="5">
    <source>
        <dbReference type="ARBA" id="ARBA00023315"/>
    </source>
</evidence>
<dbReference type="GO" id="GO:0003985">
    <property type="term" value="F:acetyl-CoA C-acetyltransferase activity"/>
    <property type="evidence" value="ECO:0007669"/>
    <property type="project" value="TreeGrafter"/>
</dbReference>
<keyword evidence="5 10" id="KW-0012">Acyltransferase</keyword>
<evidence type="ECO:0000256" key="9">
    <source>
        <dbReference type="ARBA" id="ARBA00048502"/>
    </source>
</evidence>
<dbReference type="InterPro" id="IPR020617">
    <property type="entry name" value="Thiolase_C"/>
</dbReference>
<feature type="domain" description="Thiolase N-terminal" evidence="11">
    <location>
        <begin position="9"/>
        <end position="274"/>
    </location>
</feature>
<evidence type="ECO:0000256" key="7">
    <source>
        <dbReference type="ARBA" id="ARBA00039166"/>
    </source>
</evidence>
<evidence type="ECO:0000313" key="13">
    <source>
        <dbReference type="Ensembl" id="ENSPTEP00000010536.1"/>
    </source>
</evidence>
<keyword evidence="4" id="KW-0630">Potassium</keyword>
<dbReference type="Gene3D" id="3.40.47.10">
    <property type="match status" value="1"/>
</dbReference>
<dbReference type="PROSITE" id="PS00737">
    <property type="entry name" value="THIOLASE_2"/>
    <property type="match status" value="1"/>
</dbReference>
<keyword evidence="2 10" id="KW-0808">Transferase</keyword>
<dbReference type="GO" id="GO:0006635">
    <property type="term" value="P:fatty acid beta-oxidation"/>
    <property type="evidence" value="ECO:0007669"/>
    <property type="project" value="TreeGrafter"/>
</dbReference>